<organism evidence="2 3">
    <name type="scientific">Necator americanus</name>
    <name type="common">Human hookworm</name>
    <dbReference type="NCBI Taxonomy" id="51031"/>
    <lineage>
        <taxon>Eukaryota</taxon>
        <taxon>Metazoa</taxon>
        <taxon>Ecdysozoa</taxon>
        <taxon>Nematoda</taxon>
        <taxon>Chromadorea</taxon>
        <taxon>Rhabditida</taxon>
        <taxon>Rhabditina</taxon>
        <taxon>Rhabditomorpha</taxon>
        <taxon>Strongyloidea</taxon>
        <taxon>Ancylostomatidae</taxon>
        <taxon>Bunostominae</taxon>
        <taxon>Necator</taxon>
    </lineage>
</organism>
<reference evidence="2 3" key="1">
    <citation type="submission" date="2023-08" db="EMBL/GenBank/DDBJ databases">
        <title>A Necator americanus chromosomal reference genome.</title>
        <authorList>
            <person name="Ilik V."/>
            <person name="Petrzelkova K.J."/>
            <person name="Pardy F."/>
            <person name="Fuh T."/>
            <person name="Niatou-Singa F.S."/>
            <person name="Gouil Q."/>
            <person name="Baker L."/>
            <person name="Ritchie M.E."/>
            <person name="Jex A.R."/>
            <person name="Gazzola D."/>
            <person name="Li H."/>
            <person name="Toshio Fujiwara R."/>
            <person name="Zhan B."/>
            <person name="Aroian R.V."/>
            <person name="Pafco B."/>
            <person name="Schwarz E.M."/>
        </authorList>
    </citation>
    <scope>NUCLEOTIDE SEQUENCE [LARGE SCALE GENOMIC DNA]</scope>
    <source>
        <strain evidence="2 3">Aroian</strain>
        <tissue evidence="2">Whole animal</tissue>
    </source>
</reference>
<feature type="transmembrane region" description="Helical" evidence="1">
    <location>
        <begin position="7"/>
        <end position="29"/>
    </location>
</feature>
<keyword evidence="1" id="KW-1133">Transmembrane helix</keyword>
<evidence type="ECO:0008006" key="4">
    <source>
        <dbReference type="Google" id="ProtNLM"/>
    </source>
</evidence>
<accession>A0ABR1D9K6</accession>
<dbReference type="EMBL" id="JAVFWL010000004">
    <property type="protein sequence ID" value="KAK6747169.1"/>
    <property type="molecule type" value="Genomic_DNA"/>
</dbReference>
<dbReference type="InterPro" id="IPR050879">
    <property type="entry name" value="Acyltransferase_3"/>
</dbReference>
<proteinExistence type="predicted"/>
<evidence type="ECO:0000256" key="1">
    <source>
        <dbReference type="SAM" id="Phobius"/>
    </source>
</evidence>
<dbReference type="Proteomes" id="UP001303046">
    <property type="component" value="Unassembled WGS sequence"/>
</dbReference>
<evidence type="ECO:0000313" key="3">
    <source>
        <dbReference type="Proteomes" id="UP001303046"/>
    </source>
</evidence>
<dbReference type="PANTHER" id="PTHR23028">
    <property type="entry name" value="ACETYLTRANSFERASE"/>
    <property type="match status" value="1"/>
</dbReference>
<protein>
    <recommendedName>
        <fullName evidence="4">Acyltransferase 3 domain-containing protein</fullName>
    </recommendedName>
</protein>
<keyword evidence="1" id="KW-0812">Transmembrane</keyword>
<gene>
    <name evidence="2" type="primary">Necator_chrIV.g13697</name>
    <name evidence="2" type="ORF">RB195_000405</name>
</gene>
<evidence type="ECO:0000313" key="2">
    <source>
        <dbReference type="EMBL" id="KAK6747169.1"/>
    </source>
</evidence>
<sequence>MRENRALTIVESVIAMATGVLLLSLVFHLCMSEPLASFSSLSRMWQFSLGMLVFFKYSSKTEKPPDTALKHVFPTVSGTSHGSSLTSRSMKEQPGILQNACVFSPVLVALLPIRFDVTEMRLCITVTTALILYANYERAVVITNDMIRHVGDISYVLYLAHLPLHSIVEFYSEYISCPFPFGILVSFVLATISQRYVENVYRSLPQNTKSLLSFVLFVMVVVWHF</sequence>
<keyword evidence="1" id="KW-0472">Membrane</keyword>
<keyword evidence="3" id="KW-1185">Reference proteome</keyword>
<comment type="caution">
    <text evidence="2">The sequence shown here is derived from an EMBL/GenBank/DDBJ whole genome shotgun (WGS) entry which is preliminary data.</text>
</comment>
<name>A0ABR1D9K6_NECAM</name>
<dbReference type="PANTHER" id="PTHR23028:SF53">
    <property type="entry name" value="ACYL_TRANSF_3 DOMAIN-CONTAINING PROTEIN"/>
    <property type="match status" value="1"/>
</dbReference>